<keyword evidence="2" id="KW-1185">Reference proteome</keyword>
<sequence length="300" mass="33594">MKLAKCLIEMDTSWESTGPGRYNIRPKIHRYGAIKAGCRERVEEIFKTYPQAVGHIDDAGRTIIHVAIKYRQQKIFEFLVKGNGSSNALSDGRTGAAIARGITLIRVAVLIATVAFAAAYTIPGGPNQNTGFPVLMNHPFFTVFTISDILSLTFSLASVVTFLSILTSPFRLQDFKHSLPNKMTLGFTFLFLSVSTMMIAFGATVLLMIKKKESWERVMLYSFSFIPVGVFGLSYFPLYIRKSTSRALEYLTRKTKQLIPECFLVLLTKLYAFFCTCACTTPSASHSILRADRHFNNFTD</sequence>
<evidence type="ECO:0000313" key="1">
    <source>
        <dbReference type="EMBL" id="KAJ0083758.1"/>
    </source>
</evidence>
<evidence type="ECO:0000313" key="2">
    <source>
        <dbReference type="Proteomes" id="UP001164250"/>
    </source>
</evidence>
<proteinExistence type="predicted"/>
<accession>A0ACC1ACL2</accession>
<name>A0ACC1ACL2_9ROSI</name>
<organism evidence="1 2">
    <name type="scientific">Pistacia atlantica</name>
    <dbReference type="NCBI Taxonomy" id="434234"/>
    <lineage>
        <taxon>Eukaryota</taxon>
        <taxon>Viridiplantae</taxon>
        <taxon>Streptophyta</taxon>
        <taxon>Embryophyta</taxon>
        <taxon>Tracheophyta</taxon>
        <taxon>Spermatophyta</taxon>
        <taxon>Magnoliopsida</taxon>
        <taxon>eudicotyledons</taxon>
        <taxon>Gunneridae</taxon>
        <taxon>Pentapetalae</taxon>
        <taxon>rosids</taxon>
        <taxon>malvids</taxon>
        <taxon>Sapindales</taxon>
        <taxon>Anacardiaceae</taxon>
        <taxon>Pistacia</taxon>
    </lineage>
</organism>
<protein>
    <submittedName>
        <fullName evidence="1">Uncharacterized protein</fullName>
    </submittedName>
</protein>
<comment type="caution">
    <text evidence="1">The sequence shown here is derived from an EMBL/GenBank/DDBJ whole genome shotgun (WGS) entry which is preliminary data.</text>
</comment>
<dbReference type="EMBL" id="CM047907">
    <property type="protein sequence ID" value="KAJ0083758.1"/>
    <property type="molecule type" value="Genomic_DNA"/>
</dbReference>
<dbReference type="Proteomes" id="UP001164250">
    <property type="component" value="Chromosome 11"/>
</dbReference>
<gene>
    <name evidence="1" type="ORF">Patl1_30689</name>
</gene>
<reference evidence="2" key="1">
    <citation type="journal article" date="2023" name="G3 (Bethesda)">
        <title>Genome assembly and association tests identify interacting loci associated with vigor, precocity, and sex in interspecific pistachio rootstocks.</title>
        <authorList>
            <person name="Palmer W."/>
            <person name="Jacygrad E."/>
            <person name="Sagayaradj S."/>
            <person name="Cavanaugh K."/>
            <person name="Han R."/>
            <person name="Bertier L."/>
            <person name="Beede B."/>
            <person name="Kafkas S."/>
            <person name="Golino D."/>
            <person name="Preece J."/>
            <person name="Michelmore R."/>
        </authorList>
    </citation>
    <scope>NUCLEOTIDE SEQUENCE [LARGE SCALE GENOMIC DNA]</scope>
</reference>